<keyword evidence="10" id="KW-1133">Transmembrane helix</keyword>
<gene>
    <name evidence="17" type="ORF">SAMN05216552_1004116</name>
</gene>
<keyword evidence="18" id="KW-1185">Reference proteome</keyword>
<accession>A0A1I7GU85</accession>
<dbReference type="InterPro" id="IPR036890">
    <property type="entry name" value="HATPase_C_sf"/>
</dbReference>
<evidence type="ECO:0000313" key="17">
    <source>
        <dbReference type="EMBL" id="SFU52004.1"/>
    </source>
</evidence>
<dbReference type="GO" id="GO:0016020">
    <property type="term" value="C:membrane"/>
    <property type="evidence" value="ECO:0007669"/>
    <property type="project" value="UniProtKB-SubCell"/>
</dbReference>
<keyword evidence="7" id="KW-0547">Nucleotide-binding</keyword>
<dbReference type="Proteomes" id="UP000199391">
    <property type="component" value="Unassembled WGS sequence"/>
</dbReference>
<evidence type="ECO:0000256" key="1">
    <source>
        <dbReference type="ARBA" id="ARBA00000085"/>
    </source>
</evidence>
<dbReference type="Pfam" id="PF13188">
    <property type="entry name" value="PAS_8"/>
    <property type="match status" value="1"/>
</dbReference>
<dbReference type="InterPro" id="IPR001789">
    <property type="entry name" value="Sig_transdc_resp-reg_receiver"/>
</dbReference>
<dbReference type="EMBL" id="FPBO01000004">
    <property type="protein sequence ID" value="SFU52004.1"/>
    <property type="molecule type" value="Genomic_DNA"/>
</dbReference>
<dbReference type="PROSITE" id="PS50110">
    <property type="entry name" value="RESPONSE_REGULATORY"/>
    <property type="match status" value="1"/>
</dbReference>
<dbReference type="CDD" id="cd17546">
    <property type="entry name" value="REC_hyHK_CKI1_RcsC-like"/>
    <property type="match status" value="1"/>
</dbReference>
<dbReference type="FunFam" id="1.10.287.130:FF:000004">
    <property type="entry name" value="Ethylene receptor 1"/>
    <property type="match status" value="1"/>
</dbReference>
<comment type="subcellular location">
    <subcellularLocation>
        <location evidence="2">Membrane</location>
    </subcellularLocation>
</comment>
<dbReference type="STRING" id="1035707.SAMN05216552_1004116"/>
<feature type="domain" description="Histidine kinase" evidence="14">
    <location>
        <begin position="611"/>
        <end position="836"/>
    </location>
</feature>
<dbReference type="SMART" id="SM00388">
    <property type="entry name" value="HisKA"/>
    <property type="match status" value="1"/>
</dbReference>
<dbReference type="Gene3D" id="1.10.287.130">
    <property type="match status" value="1"/>
</dbReference>
<dbReference type="PRINTS" id="PR00344">
    <property type="entry name" value="BCTRLSENSOR"/>
</dbReference>
<dbReference type="InterPro" id="IPR036097">
    <property type="entry name" value="HisK_dim/P_sf"/>
</dbReference>
<reference evidence="18" key="1">
    <citation type="submission" date="2016-10" db="EMBL/GenBank/DDBJ databases">
        <authorList>
            <person name="Varghese N."/>
            <person name="Submissions S."/>
        </authorList>
    </citation>
    <scope>NUCLEOTIDE SEQUENCE [LARGE SCALE GENOMIC DNA]</scope>
    <source>
        <strain evidence="18">CGMCC 1.11014</strain>
    </source>
</reference>
<dbReference type="Gene3D" id="3.40.50.2300">
    <property type="match status" value="1"/>
</dbReference>
<evidence type="ECO:0000256" key="13">
    <source>
        <dbReference type="SAM" id="SignalP"/>
    </source>
</evidence>
<keyword evidence="9" id="KW-0067">ATP-binding</keyword>
<evidence type="ECO:0000256" key="9">
    <source>
        <dbReference type="ARBA" id="ARBA00022840"/>
    </source>
</evidence>
<dbReference type="CDD" id="cd00082">
    <property type="entry name" value="HisKA"/>
    <property type="match status" value="1"/>
</dbReference>
<dbReference type="SUPFAM" id="SSF55874">
    <property type="entry name" value="ATPase domain of HSP90 chaperone/DNA topoisomerase II/histidine kinase"/>
    <property type="match status" value="1"/>
</dbReference>
<dbReference type="InterPro" id="IPR011006">
    <property type="entry name" value="CheY-like_superfamily"/>
</dbReference>
<evidence type="ECO:0000256" key="3">
    <source>
        <dbReference type="ARBA" id="ARBA00012438"/>
    </source>
</evidence>
<keyword evidence="4 12" id="KW-0597">Phosphoprotein</keyword>
<dbReference type="InterPro" id="IPR004358">
    <property type="entry name" value="Sig_transdc_His_kin-like_C"/>
</dbReference>
<dbReference type="Pfam" id="PF00072">
    <property type="entry name" value="Response_reg"/>
    <property type="match status" value="1"/>
</dbReference>
<keyword evidence="8" id="KW-0418">Kinase</keyword>
<dbReference type="InterPro" id="IPR003594">
    <property type="entry name" value="HATPase_dom"/>
</dbReference>
<dbReference type="SMART" id="SM00387">
    <property type="entry name" value="HATPase_c"/>
    <property type="match status" value="1"/>
</dbReference>
<dbReference type="PANTHER" id="PTHR43047">
    <property type="entry name" value="TWO-COMPONENT HISTIDINE PROTEIN KINASE"/>
    <property type="match status" value="1"/>
</dbReference>
<dbReference type="EC" id="2.7.13.3" evidence="3"/>
<evidence type="ECO:0000256" key="11">
    <source>
        <dbReference type="ARBA" id="ARBA00023136"/>
    </source>
</evidence>
<dbReference type="InterPro" id="IPR003661">
    <property type="entry name" value="HisK_dim/P_dom"/>
</dbReference>
<dbReference type="PANTHER" id="PTHR43047:SF78">
    <property type="entry name" value="SENSORY_REGULATORY PROTEIN RPFC"/>
    <property type="match status" value="1"/>
</dbReference>
<feature type="chain" id="PRO_5011567785" description="histidine kinase" evidence="13">
    <location>
        <begin position="43"/>
        <end position="1088"/>
    </location>
</feature>
<keyword evidence="5" id="KW-0808">Transferase</keyword>
<dbReference type="SMART" id="SM00091">
    <property type="entry name" value="PAS"/>
    <property type="match status" value="1"/>
</dbReference>
<dbReference type="SMART" id="SM00448">
    <property type="entry name" value="REC"/>
    <property type="match status" value="1"/>
</dbReference>
<protein>
    <recommendedName>
        <fullName evidence="3">histidine kinase</fullName>
        <ecNumber evidence="3">2.7.13.3</ecNumber>
    </recommendedName>
</protein>
<dbReference type="InterPro" id="IPR005467">
    <property type="entry name" value="His_kinase_dom"/>
</dbReference>
<evidence type="ECO:0000256" key="2">
    <source>
        <dbReference type="ARBA" id="ARBA00004370"/>
    </source>
</evidence>
<dbReference type="InterPro" id="IPR000014">
    <property type="entry name" value="PAS"/>
</dbReference>
<feature type="domain" description="Response regulatory" evidence="15">
    <location>
        <begin position="865"/>
        <end position="981"/>
    </location>
</feature>
<keyword evidence="11" id="KW-0472">Membrane</keyword>
<dbReference type="SUPFAM" id="SSF52172">
    <property type="entry name" value="CheY-like"/>
    <property type="match status" value="1"/>
</dbReference>
<dbReference type="AlphaFoldDB" id="A0A1I7GU85"/>
<evidence type="ECO:0000313" key="18">
    <source>
        <dbReference type="Proteomes" id="UP000199391"/>
    </source>
</evidence>
<evidence type="ECO:0000259" key="15">
    <source>
        <dbReference type="PROSITE" id="PS50110"/>
    </source>
</evidence>
<dbReference type="CDD" id="cd00130">
    <property type="entry name" value="PAS"/>
    <property type="match status" value="1"/>
</dbReference>
<evidence type="ECO:0000256" key="6">
    <source>
        <dbReference type="ARBA" id="ARBA00022692"/>
    </source>
</evidence>
<evidence type="ECO:0000256" key="5">
    <source>
        <dbReference type="ARBA" id="ARBA00022679"/>
    </source>
</evidence>
<dbReference type="NCBIfam" id="TIGR00229">
    <property type="entry name" value="sensory_box"/>
    <property type="match status" value="1"/>
</dbReference>
<name>A0A1I7GU85_9BURK</name>
<keyword evidence="13" id="KW-0732">Signal</keyword>
<evidence type="ECO:0000256" key="8">
    <source>
        <dbReference type="ARBA" id="ARBA00022777"/>
    </source>
</evidence>
<feature type="modified residue" description="4-aspartylphosphate" evidence="12">
    <location>
        <position position="914"/>
    </location>
</feature>
<evidence type="ECO:0000256" key="12">
    <source>
        <dbReference type="PROSITE-ProRule" id="PRU00169"/>
    </source>
</evidence>
<feature type="domain" description="PAS" evidence="16">
    <location>
        <begin position="446"/>
        <end position="501"/>
    </location>
</feature>
<evidence type="ECO:0000256" key="7">
    <source>
        <dbReference type="ARBA" id="ARBA00022741"/>
    </source>
</evidence>
<evidence type="ECO:0000256" key="4">
    <source>
        <dbReference type="ARBA" id="ARBA00022553"/>
    </source>
</evidence>
<dbReference type="Gene3D" id="3.30.565.10">
    <property type="entry name" value="Histidine kinase-like ATPase, C-terminal domain"/>
    <property type="match status" value="1"/>
</dbReference>
<proteinExistence type="predicted"/>
<keyword evidence="6" id="KW-0812">Transmembrane</keyword>
<dbReference type="SUPFAM" id="SSF55785">
    <property type="entry name" value="PYP-like sensor domain (PAS domain)"/>
    <property type="match status" value="1"/>
</dbReference>
<sequence length="1088" mass="115269">MDMATATTTASGAAARAPGARLLAACALALAAASPPPGGARAAPIAAPLMAPIMASIPASATPSPSTPVHPVPPAPAATIATTATATVGNPALAGKRILLLNSYGYGRPGVDAAIRSYASAMTARGVGAENLMVEYLNLNRNSGPDAQRRRRELLELQYGAQPPDLIVALQEPTLNYALDELRGMAPGAPVLSDEQAPIPARQAGQRRVAIQLMAPDLPGTMAQALRLLPATRRVVIAVGVGGADQAFKRAAQLALAPWRDRLAIEYTDGMSFAAMRGYVARLPAGTVLVHGTTNRDVDGAAVSNYEFALALTAASSVPVFALYDTGVGLGMLGGSVRHLGREAERLAAYSAALLDGSLALARPVTALPSAPVLMYDWQQLRRWRIDPARVAPEALLINRPPSPWQQYRGEMLLTGAAFVLLTAMLAALLLQRRRLARSEQRSRESEARFRVLVEHAPEAIMVYDLDLRRFVDANSKAERLFHYSRAALMASGPVALYPPEQFDGVTPEHAIHANGERACAGEDLVFERTVRDAAGRVFPCEVSLASLPTAGRRLVRVGYVDISERKRAQRELLRHRNHLEELVQQRTAALSVAVTDAQAANRAKSVFLANMSHELRTPLNSVIGFSQMLADSTTIVDQEKSHLAIINRSGHHLLTLINDILELSKIEAGRVQLQPGPLALAPLLLEVLEMVRVRSEQAGVALRLESGGVPPLVLADGAKLRQVLLNLLSNAVKFVERGSITLSLQGEPLADGGTRLAFAVRDTGVGIAPEDQRRIFEPFVQAHGGAGGGLYGGHGGTGLGLAISREFVRLMGGELRVVSAPGQGSCFSFGIAVAAATAEAGTPASPAPARRRVAGLPPEERGRLILVVDDHADCRALLRGLLEPLGFLLAEACDGAAALAAIASLEPDLVLMDWRMPGMDGLALTRWTRSQPELNQPRIVMLTASAFEEDRREALAAGADGFLRKPVEQDKLVDMLAGQLSLHFISHACDEAPPPAPPPSAAQLARLPAAARRALMLAVRELDVKRACGLLADLAPRQPELAAGLAGMLERHEYLRLWEQLQAVAPGDADAAAGAELAPEADAGSGP</sequence>
<dbReference type="PROSITE" id="PS50112">
    <property type="entry name" value="PAS"/>
    <property type="match status" value="1"/>
</dbReference>
<dbReference type="Pfam" id="PF02518">
    <property type="entry name" value="HATPase_c"/>
    <property type="match status" value="1"/>
</dbReference>
<dbReference type="GO" id="GO:0000155">
    <property type="term" value="F:phosphorelay sensor kinase activity"/>
    <property type="evidence" value="ECO:0007669"/>
    <property type="project" value="InterPro"/>
</dbReference>
<dbReference type="PROSITE" id="PS50109">
    <property type="entry name" value="HIS_KIN"/>
    <property type="match status" value="1"/>
</dbReference>
<comment type="catalytic activity">
    <reaction evidence="1">
        <text>ATP + protein L-histidine = ADP + protein N-phospho-L-histidine.</text>
        <dbReference type="EC" id="2.7.13.3"/>
    </reaction>
</comment>
<dbReference type="GO" id="GO:0005524">
    <property type="term" value="F:ATP binding"/>
    <property type="evidence" value="ECO:0007669"/>
    <property type="project" value="UniProtKB-KW"/>
</dbReference>
<feature type="signal peptide" evidence="13">
    <location>
        <begin position="1"/>
        <end position="42"/>
    </location>
</feature>
<dbReference type="SUPFAM" id="SSF47384">
    <property type="entry name" value="Homodimeric domain of signal transducing histidine kinase"/>
    <property type="match status" value="1"/>
</dbReference>
<evidence type="ECO:0000259" key="16">
    <source>
        <dbReference type="PROSITE" id="PS50112"/>
    </source>
</evidence>
<organism evidence="17 18">
    <name type="scientific">Pseudoduganella namucuonensis</name>
    <dbReference type="NCBI Taxonomy" id="1035707"/>
    <lineage>
        <taxon>Bacteria</taxon>
        <taxon>Pseudomonadati</taxon>
        <taxon>Pseudomonadota</taxon>
        <taxon>Betaproteobacteria</taxon>
        <taxon>Burkholderiales</taxon>
        <taxon>Oxalobacteraceae</taxon>
        <taxon>Telluria group</taxon>
        <taxon>Pseudoduganella</taxon>
    </lineage>
</organism>
<dbReference type="CDD" id="cd16922">
    <property type="entry name" value="HATPase_EvgS-ArcB-TorS-like"/>
    <property type="match status" value="1"/>
</dbReference>
<dbReference type="Gene3D" id="3.30.450.20">
    <property type="entry name" value="PAS domain"/>
    <property type="match status" value="1"/>
</dbReference>
<evidence type="ECO:0000259" key="14">
    <source>
        <dbReference type="PROSITE" id="PS50109"/>
    </source>
</evidence>
<dbReference type="InterPro" id="IPR035965">
    <property type="entry name" value="PAS-like_dom_sf"/>
</dbReference>
<dbReference type="Pfam" id="PF00512">
    <property type="entry name" value="HisKA"/>
    <property type="match status" value="1"/>
</dbReference>
<evidence type="ECO:0000256" key="10">
    <source>
        <dbReference type="ARBA" id="ARBA00022989"/>
    </source>
</evidence>